<dbReference type="PANTHER" id="PTHR11224:SF10">
    <property type="entry name" value="IP09428P-RELATED"/>
    <property type="match status" value="1"/>
</dbReference>
<dbReference type="Gene3D" id="3.30.40.10">
    <property type="entry name" value="Zinc/RING finger domain, C3HC4 (zinc finger)"/>
    <property type="match status" value="2"/>
</dbReference>
<evidence type="ECO:0008006" key="10">
    <source>
        <dbReference type="Google" id="ProtNLM"/>
    </source>
</evidence>
<feature type="zinc finger region" description="C3H1-type" evidence="5">
    <location>
        <begin position="92"/>
        <end position="114"/>
    </location>
</feature>
<organism evidence="8 9">
    <name type="scientific">Boothiomyces macroporosus</name>
    <dbReference type="NCBI Taxonomy" id="261099"/>
    <lineage>
        <taxon>Eukaryota</taxon>
        <taxon>Fungi</taxon>
        <taxon>Fungi incertae sedis</taxon>
        <taxon>Chytridiomycota</taxon>
        <taxon>Chytridiomycota incertae sedis</taxon>
        <taxon>Chytridiomycetes</taxon>
        <taxon>Rhizophydiales</taxon>
        <taxon>Terramycetaceae</taxon>
        <taxon>Boothiomyces</taxon>
    </lineage>
</organism>
<dbReference type="Pfam" id="PF15663">
    <property type="entry name" value="zf-CCCH_3"/>
    <property type="match status" value="1"/>
</dbReference>
<feature type="zinc finger region" description="C3H1-type" evidence="5">
    <location>
        <begin position="1"/>
        <end position="28"/>
    </location>
</feature>
<dbReference type="SUPFAM" id="SSF90229">
    <property type="entry name" value="CCCH zinc finger"/>
    <property type="match status" value="2"/>
</dbReference>
<dbReference type="EMBL" id="JADGKB010000076">
    <property type="protein sequence ID" value="KAJ3254879.1"/>
    <property type="molecule type" value="Genomic_DNA"/>
</dbReference>
<dbReference type="PANTHER" id="PTHR11224">
    <property type="entry name" value="MAKORIN-RELATED"/>
    <property type="match status" value="1"/>
</dbReference>
<evidence type="ECO:0000256" key="2">
    <source>
        <dbReference type="ARBA" id="ARBA00022723"/>
    </source>
</evidence>
<dbReference type="InterPro" id="IPR001841">
    <property type="entry name" value="Znf_RING"/>
</dbReference>
<evidence type="ECO:0000259" key="7">
    <source>
        <dbReference type="PROSITE" id="PS50103"/>
    </source>
</evidence>
<proteinExistence type="predicted"/>
<evidence type="ECO:0000259" key="6">
    <source>
        <dbReference type="PROSITE" id="PS50089"/>
    </source>
</evidence>
<keyword evidence="1" id="KW-0808">Transferase</keyword>
<comment type="caution">
    <text evidence="8">The sequence shown here is derived from an EMBL/GenBank/DDBJ whole genome shotgun (WGS) entry which is preliminary data.</text>
</comment>
<dbReference type="GO" id="GO:0061630">
    <property type="term" value="F:ubiquitin protein ligase activity"/>
    <property type="evidence" value="ECO:0007669"/>
    <property type="project" value="InterPro"/>
</dbReference>
<evidence type="ECO:0000256" key="4">
    <source>
        <dbReference type="ARBA" id="ARBA00022833"/>
    </source>
</evidence>
<dbReference type="InterPro" id="IPR036855">
    <property type="entry name" value="Znf_CCCH_sf"/>
</dbReference>
<keyword evidence="9" id="KW-1185">Reference proteome</keyword>
<evidence type="ECO:0000256" key="3">
    <source>
        <dbReference type="ARBA" id="ARBA00022771"/>
    </source>
</evidence>
<accession>A0AAD5Y6F0</accession>
<evidence type="ECO:0000256" key="1">
    <source>
        <dbReference type="ARBA" id="ARBA00022679"/>
    </source>
</evidence>
<dbReference type="InterPro" id="IPR013083">
    <property type="entry name" value="Znf_RING/FYVE/PHD"/>
</dbReference>
<reference evidence="8" key="1">
    <citation type="submission" date="2020-05" db="EMBL/GenBank/DDBJ databases">
        <title>Phylogenomic resolution of chytrid fungi.</title>
        <authorList>
            <person name="Stajich J.E."/>
            <person name="Amses K."/>
            <person name="Simmons R."/>
            <person name="Seto K."/>
            <person name="Myers J."/>
            <person name="Bonds A."/>
            <person name="Quandt C.A."/>
            <person name="Barry K."/>
            <person name="Liu P."/>
            <person name="Grigoriev I."/>
            <person name="Longcore J.E."/>
            <person name="James T.Y."/>
        </authorList>
    </citation>
    <scope>NUCLEOTIDE SEQUENCE</scope>
    <source>
        <strain evidence="8">PLAUS21</strain>
    </source>
</reference>
<dbReference type="Pfam" id="PF14608">
    <property type="entry name" value="zf-CCCH_2"/>
    <property type="match status" value="2"/>
</dbReference>
<feature type="domain" description="C3H1-type" evidence="7">
    <location>
        <begin position="1"/>
        <end position="28"/>
    </location>
</feature>
<evidence type="ECO:0000256" key="5">
    <source>
        <dbReference type="PROSITE-ProRule" id="PRU00723"/>
    </source>
</evidence>
<dbReference type="InterPro" id="IPR000571">
    <property type="entry name" value="Znf_CCCH"/>
</dbReference>
<keyword evidence="3 5" id="KW-0863">Zinc-finger</keyword>
<dbReference type="Pfam" id="PF00642">
    <property type="entry name" value="zf-CCCH"/>
    <property type="match status" value="1"/>
</dbReference>
<keyword evidence="4 5" id="KW-0862">Zinc</keyword>
<dbReference type="GO" id="GO:0000209">
    <property type="term" value="P:protein polyubiquitination"/>
    <property type="evidence" value="ECO:0007669"/>
    <property type="project" value="InterPro"/>
</dbReference>
<sequence>MAPTQPCRYYAMGACTKGNSCTFLHQKSSDTNSGVCEFYLQGNCRFGSYCQLKHTKPKKPVQQAKIIPAAAVIKPVSVPVSVKKEEKIVLGLCPFQFKGECKYGSACKYVHGLQCPNCLKYCLDPRDDDQEHANHIKSCTTEKESNECTVCFETVQEKKDPRFGLLTCQHCVCLECIRTWRENSTSTAKMCPICRSTTYFVTPSTKWPNTEQEKHDMIEKYKEKLSQIDCRHYNKGNGTCPFSTSCFYRHVDEYGVKDSDKIRILSNSNFDDEGLKKACRDVHGLKCPYCEKNCLHPAAPESQIESHLLKCGTENYKKPECGICYEVIEEKNDPRYAILSCVHPFCLSCIRTWRSNDSGSAKTCPSCRTATHFVIPSKVWPITDTERETIVNEYKYSFSQCPFRENCYYKHTDQSMNDVRLPINEHSVSLLNGALRDMLQLNGTDEGAAGRRRMFERDLAPLAEIMDQMARTGILSDGLSLEEIIMGDFDFEESDEDSYFDVTDADSILSLD</sequence>
<feature type="domain" description="RING-type" evidence="6">
    <location>
        <begin position="148"/>
        <end position="195"/>
    </location>
</feature>
<dbReference type="GO" id="GO:0008270">
    <property type="term" value="F:zinc ion binding"/>
    <property type="evidence" value="ECO:0007669"/>
    <property type="project" value="UniProtKB-KW"/>
</dbReference>
<dbReference type="SMART" id="SM00356">
    <property type="entry name" value="ZnF_C3H1"/>
    <property type="match status" value="5"/>
</dbReference>
<feature type="domain" description="C3H1-type" evidence="7">
    <location>
        <begin position="224"/>
        <end position="253"/>
    </location>
</feature>
<feature type="zinc finger region" description="C3H1-type" evidence="5">
    <location>
        <begin position="224"/>
        <end position="253"/>
    </location>
</feature>
<protein>
    <recommendedName>
        <fullName evidence="10">RING-type E3 ubiquitin transferase</fullName>
    </recommendedName>
</protein>
<name>A0AAD5Y6F0_9FUNG</name>
<dbReference type="PROSITE" id="PS50089">
    <property type="entry name" value="ZF_RING_2"/>
    <property type="match status" value="2"/>
</dbReference>
<dbReference type="Pfam" id="PF13639">
    <property type="entry name" value="zf-RING_2"/>
    <property type="match status" value="2"/>
</dbReference>
<feature type="domain" description="C3H1-type" evidence="7">
    <location>
        <begin position="30"/>
        <end position="57"/>
    </location>
</feature>
<feature type="domain" description="C3H1-type" evidence="7">
    <location>
        <begin position="92"/>
        <end position="114"/>
    </location>
</feature>
<dbReference type="InterPro" id="IPR017907">
    <property type="entry name" value="Znf_RING_CS"/>
</dbReference>
<evidence type="ECO:0000313" key="8">
    <source>
        <dbReference type="EMBL" id="KAJ3254879.1"/>
    </source>
</evidence>
<dbReference type="InterPro" id="IPR041686">
    <property type="entry name" value="Znf-CCCH_3"/>
</dbReference>
<dbReference type="SMART" id="SM00184">
    <property type="entry name" value="RING"/>
    <property type="match status" value="2"/>
</dbReference>
<gene>
    <name evidence="8" type="ORF">HK103_006775</name>
</gene>
<feature type="zinc finger region" description="C3H1-type" evidence="5">
    <location>
        <begin position="30"/>
        <end position="57"/>
    </location>
</feature>
<dbReference type="Gene3D" id="3.30.1370.210">
    <property type="match status" value="1"/>
</dbReference>
<evidence type="ECO:0000313" key="9">
    <source>
        <dbReference type="Proteomes" id="UP001210925"/>
    </source>
</evidence>
<dbReference type="AlphaFoldDB" id="A0AAD5Y6F0"/>
<dbReference type="Proteomes" id="UP001210925">
    <property type="component" value="Unassembled WGS sequence"/>
</dbReference>
<dbReference type="Gene3D" id="1.20.120.1350">
    <property type="entry name" value="Pneumovirus matrix protein 2 (M2), zinc-binding domain"/>
    <property type="match status" value="1"/>
</dbReference>
<dbReference type="PROSITE" id="PS50103">
    <property type="entry name" value="ZF_C3H1"/>
    <property type="match status" value="4"/>
</dbReference>
<feature type="domain" description="RING-type" evidence="6">
    <location>
        <begin position="321"/>
        <end position="368"/>
    </location>
</feature>
<keyword evidence="2 5" id="KW-0479">Metal-binding</keyword>
<dbReference type="PROSITE" id="PS00518">
    <property type="entry name" value="ZF_RING_1"/>
    <property type="match status" value="2"/>
</dbReference>
<dbReference type="SUPFAM" id="SSF57850">
    <property type="entry name" value="RING/U-box"/>
    <property type="match status" value="2"/>
</dbReference>
<dbReference type="InterPro" id="IPR045072">
    <property type="entry name" value="MKRN-like"/>
</dbReference>